<keyword evidence="1" id="KW-0812">Transmembrane</keyword>
<name>A0A318NDU1_9ACTN</name>
<dbReference type="RefSeq" id="WP_110568794.1">
    <property type="nucleotide sequence ID" value="NZ_PYBV01000081.1"/>
</dbReference>
<comment type="caution">
    <text evidence="2">The sequence shown here is derived from an EMBL/GenBank/DDBJ whole genome shotgun (WGS) entry which is preliminary data.</text>
</comment>
<dbReference type="AlphaFoldDB" id="A0A318NDU1"/>
<keyword evidence="1" id="KW-1133">Transmembrane helix</keyword>
<organism evidence="2 3">
    <name type="scientific">Micromonospora arborensis</name>
    <dbReference type="NCBI Taxonomy" id="2116518"/>
    <lineage>
        <taxon>Bacteria</taxon>
        <taxon>Bacillati</taxon>
        <taxon>Actinomycetota</taxon>
        <taxon>Actinomycetes</taxon>
        <taxon>Micromonosporales</taxon>
        <taxon>Micromonosporaceae</taxon>
        <taxon>Micromonospora</taxon>
    </lineage>
</organism>
<gene>
    <name evidence="2" type="ORF">C7C45_32815</name>
</gene>
<evidence type="ECO:0000313" key="2">
    <source>
        <dbReference type="EMBL" id="PYC62803.1"/>
    </source>
</evidence>
<evidence type="ECO:0000313" key="3">
    <source>
        <dbReference type="Proteomes" id="UP000248333"/>
    </source>
</evidence>
<accession>A0A318NDU1</accession>
<sequence length="79" mass="8458">MYAVLACRAISARDQGGPTDQQIVVIVAGVGLVLVILLALTIFLIWNRRRRGREAVVGAGARQELLDGVSSGGYPQQPR</sequence>
<feature type="transmembrane region" description="Helical" evidence="1">
    <location>
        <begin position="23"/>
        <end position="46"/>
    </location>
</feature>
<reference evidence="2 3" key="1">
    <citation type="submission" date="2018-03" db="EMBL/GenBank/DDBJ databases">
        <title>Bioinformatic expansion and discovery of thiopeptide antibiotics.</title>
        <authorList>
            <person name="Schwalen C.J."/>
            <person name="Hudson G.A."/>
            <person name="Mitchell D.A."/>
        </authorList>
    </citation>
    <scope>NUCLEOTIDE SEQUENCE [LARGE SCALE GENOMIC DNA]</scope>
    <source>
        <strain evidence="2 3">NRRL 8041</strain>
    </source>
</reference>
<keyword evidence="3" id="KW-1185">Reference proteome</keyword>
<dbReference type="EMBL" id="PYBV01000081">
    <property type="protein sequence ID" value="PYC62803.1"/>
    <property type="molecule type" value="Genomic_DNA"/>
</dbReference>
<protein>
    <submittedName>
        <fullName evidence="2">Uncharacterized protein</fullName>
    </submittedName>
</protein>
<keyword evidence="1" id="KW-0472">Membrane</keyword>
<proteinExistence type="predicted"/>
<dbReference type="Proteomes" id="UP000248333">
    <property type="component" value="Unassembled WGS sequence"/>
</dbReference>
<evidence type="ECO:0000256" key="1">
    <source>
        <dbReference type="SAM" id="Phobius"/>
    </source>
</evidence>